<evidence type="ECO:0000256" key="3">
    <source>
        <dbReference type="ARBA" id="ARBA00022475"/>
    </source>
</evidence>
<evidence type="ECO:0000313" key="15">
    <source>
        <dbReference type="Proteomes" id="UP000044625"/>
    </source>
</evidence>
<dbReference type="Pfam" id="PF01478">
    <property type="entry name" value="Peptidase_A24"/>
    <property type="match status" value="1"/>
</dbReference>
<name>A0A0T9P8Y0_9GAMM</name>
<dbReference type="Proteomes" id="UP000044625">
    <property type="component" value="Unassembled WGS sequence"/>
</dbReference>
<dbReference type="STRING" id="1288385.ERS137968_02922"/>
<sequence>MMYLSVFIYIVIGVCVGSFLNVIIYRLPIMLSRSVLKNTVSSPCAVNDIFKNKFNLCLPKSFCPGCYSPLPVKYNIPIFGWLFLRGITKCCNKKINPRYLIVELLTAFLTLIVVLCSKSDYLAVISLFLIWSLITLSFIDLDCYLLPDCITLPLLWLGLIININHTFCSLSFAVLGATVGYIFLWLPSWLFKFIKGIEGMGQGDFKLMAALGAWFGVSAIPILILLSSSLGIIISIAISRLSKKEIRYIAFGPYIALAGGGYLFMGEYITNLLSL</sequence>
<comment type="similarity">
    <text evidence="2 8">Belongs to the peptidase A24 family.</text>
</comment>
<evidence type="ECO:0000313" key="14">
    <source>
        <dbReference type="EMBL" id="CRY67835.1"/>
    </source>
</evidence>
<feature type="transmembrane region" description="Helical" evidence="10">
    <location>
        <begin position="121"/>
        <end position="146"/>
    </location>
</feature>
<feature type="transmembrane region" description="Helical" evidence="10">
    <location>
        <begin position="99"/>
        <end position="115"/>
    </location>
</feature>
<dbReference type="EC" id="3.4.23.43" evidence="9"/>
<dbReference type="Proteomes" id="UP000045840">
    <property type="component" value="Unassembled WGS sequence"/>
</dbReference>
<dbReference type="GO" id="GO:0032259">
    <property type="term" value="P:methylation"/>
    <property type="evidence" value="ECO:0007669"/>
    <property type="project" value="UniProtKB-KW"/>
</dbReference>
<feature type="transmembrane region" description="Helical" evidence="10">
    <location>
        <begin position="246"/>
        <end position="265"/>
    </location>
</feature>
<reference evidence="14 15" key="2">
    <citation type="submission" date="2015-03" db="EMBL/GenBank/DDBJ databases">
        <authorList>
            <consortium name="Pathogen Informatics"/>
            <person name="Murphy D."/>
        </authorList>
    </citation>
    <scope>NUCLEOTIDE SEQUENCE [LARGE SCALE GENOMIC DNA]</scope>
    <source>
        <strain evidence="15">type strain: CIP110230</strain>
        <strain evidence="14">Type strain: CIP110230</strain>
    </source>
</reference>
<dbReference type="InterPro" id="IPR010627">
    <property type="entry name" value="Prepilin_pept_A24_N"/>
</dbReference>
<evidence type="ECO:0000313" key="13">
    <source>
        <dbReference type="EMBL" id="CNH51948.1"/>
    </source>
</evidence>
<dbReference type="PANTHER" id="PTHR30487">
    <property type="entry name" value="TYPE 4 PREPILIN-LIKE PROTEINS LEADER PEPTIDE-PROCESSING ENZYME"/>
    <property type="match status" value="1"/>
</dbReference>
<dbReference type="GO" id="GO:0006465">
    <property type="term" value="P:signal peptide processing"/>
    <property type="evidence" value="ECO:0007669"/>
    <property type="project" value="TreeGrafter"/>
</dbReference>
<feature type="transmembrane region" description="Helical" evidence="10">
    <location>
        <begin position="211"/>
        <end position="234"/>
    </location>
</feature>
<dbReference type="AlphaFoldDB" id="A0A0T9P8Y0"/>
<evidence type="ECO:0000256" key="5">
    <source>
        <dbReference type="ARBA" id="ARBA00022692"/>
    </source>
</evidence>
<dbReference type="GO" id="GO:0004190">
    <property type="term" value="F:aspartic-type endopeptidase activity"/>
    <property type="evidence" value="ECO:0007669"/>
    <property type="project" value="UniProtKB-EC"/>
</dbReference>
<evidence type="ECO:0000256" key="6">
    <source>
        <dbReference type="ARBA" id="ARBA00022989"/>
    </source>
</evidence>
<keyword evidence="5 9" id="KW-0812">Transmembrane</keyword>
<feature type="domain" description="Prepilin type IV endopeptidase peptidase" evidence="11">
    <location>
        <begin position="127"/>
        <end position="236"/>
    </location>
</feature>
<evidence type="ECO:0000256" key="1">
    <source>
        <dbReference type="ARBA" id="ARBA00004429"/>
    </source>
</evidence>
<dbReference type="GO" id="GO:0008168">
    <property type="term" value="F:methyltransferase activity"/>
    <property type="evidence" value="ECO:0007669"/>
    <property type="project" value="UniProtKB-KW"/>
</dbReference>
<dbReference type="RefSeq" id="WP_049611837.1">
    <property type="nucleotide sequence ID" value="NZ_CAWMMU010000015.1"/>
</dbReference>
<evidence type="ECO:0000259" key="11">
    <source>
        <dbReference type="Pfam" id="PF01478"/>
    </source>
</evidence>
<protein>
    <recommendedName>
        <fullName evidence="9">Prepilin leader peptidase/N-methyltransferase</fullName>
        <ecNumber evidence="9">2.1.1.-</ecNumber>
        <ecNumber evidence="9">3.4.23.43</ecNumber>
    </recommendedName>
</protein>
<evidence type="ECO:0000256" key="2">
    <source>
        <dbReference type="ARBA" id="ARBA00005801"/>
    </source>
</evidence>
<keyword evidence="9" id="KW-0808">Transferase</keyword>
<comment type="catalytic activity">
    <reaction evidence="9">
        <text>Typically cleaves a -Gly-|-Phe- bond to release an N-terminal, basic peptide of 5-8 residues from type IV prepilin, and then N-methylates the new N-terminal amino group, the methyl donor being S-adenosyl-L-methionine.</text>
        <dbReference type="EC" id="3.4.23.43"/>
    </reaction>
</comment>
<dbReference type="PANTHER" id="PTHR30487:SF0">
    <property type="entry name" value="PREPILIN LEADER PEPTIDASE_N-METHYLTRANSFERASE-RELATED"/>
    <property type="match status" value="1"/>
</dbReference>
<gene>
    <name evidence="13" type="primary">outO</name>
    <name evidence="13" type="ORF">ERS008529_01445</name>
    <name evidence="14" type="ORF">ERS137968_02922</name>
</gene>
<feature type="transmembrane region" description="Helical" evidence="10">
    <location>
        <begin position="6"/>
        <end position="27"/>
    </location>
</feature>
<organism evidence="13 16">
    <name type="scientific">Yersinia pekkanenii</name>
    <dbReference type="NCBI Taxonomy" id="1288385"/>
    <lineage>
        <taxon>Bacteria</taxon>
        <taxon>Pseudomonadati</taxon>
        <taxon>Pseudomonadota</taxon>
        <taxon>Gammaproteobacteria</taxon>
        <taxon>Enterobacterales</taxon>
        <taxon>Yersiniaceae</taxon>
        <taxon>Yersinia</taxon>
    </lineage>
</organism>
<keyword evidence="4" id="KW-0997">Cell inner membrane</keyword>
<comment type="subcellular location">
    <subcellularLocation>
        <location evidence="1">Cell inner membrane</location>
        <topology evidence="1">Multi-pass membrane protein</topology>
    </subcellularLocation>
    <subcellularLocation>
        <location evidence="9">Cell membrane</location>
        <topology evidence="9">Multi-pass membrane protein</topology>
    </subcellularLocation>
</comment>
<dbReference type="Gene3D" id="1.20.120.1220">
    <property type="match status" value="1"/>
</dbReference>
<evidence type="ECO:0000256" key="4">
    <source>
        <dbReference type="ARBA" id="ARBA00022519"/>
    </source>
</evidence>
<dbReference type="PRINTS" id="PR00864">
    <property type="entry name" value="PREPILNPTASE"/>
</dbReference>
<evidence type="ECO:0000256" key="9">
    <source>
        <dbReference type="RuleBase" id="RU003794"/>
    </source>
</evidence>
<keyword evidence="15" id="KW-1185">Reference proteome</keyword>
<evidence type="ECO:0000256" key="10">
    <source>
        <dbReference type="SAM" id="Phobius"/>
    </source>
</evidence>
<feature type="domain" description="Prepilin peptidase A24 N-terminal" evidence="12">
    <location>
        <begin position="11"/>
        <end position="115"/>
    </location>
</feature>
<dbReference type="EMBL" id="CWJL01000015">
    <property type="protein sequence ID" value="CRY67835.1"/>
    <property type="molecule type" value="Genomic_DNA"/>
</dbReference>
<feature type="transmembrane region" description="Helical" evidence="10">
    <location>
        <begin position="167"/>
        <end position="191"/>
    </location>
</feature>
<keyword evidence="9" id="KW-0645">Protease</keyword>
<keyword evidence="9" id="KW-0511">Multifunctional enzyme</keyword>
<reference evidence="13" key="3">
    <citation type="submission" date="2015-03" db="EMBL/GenBank/DDBJ databases">
        <authorList>
            <person name="Murphy D."/>
        </authorList>
    </citation>
    <scope>NUCLEOTIDE SEQUENCE [LARGE SCALE GENOMIC DNA]</scope>
    <source>
        <strain evidence="13">A125KOH2</strain>
    </source>
</reference>
<evidence type="ECO:0000313" key="16">
    <source>
        <dbReference type="Proteomes" id="UP000045840"/>
    </source>
</evidence>
<dbReference type="InterPro" id="IPR000045">
    <property type="entry name" value="Prepilin_IV_endopep_pep"/>
</dbReference>
<evidence type="ECO:0000256" key="7">
    <source>
        <dbReference type="ARBA" id="ARBA00023136"/>
    </source>
</evidence>
<dbReference type="EMBL" id="CQAZ01000010">
    <property type="protein sequence ID" value="CNH51948.1"/>
    <property type="molecule type" value="Genomic_DNA"/>
</dbReference>
<evidence type="ECO:0000256" key="8">
    <source>
        <dbReference type="RuleBase" id="RU003793"/>
    </source>
</evidence>
<dbReference type="InterPro" id="IPR014032">
    <property type="entry name" value="Peptidase_A24A_bac"/>
</dbReference>
<comment type="function">
    <text evidence="9">Plays an essential role in type IV pili and type II pseudopili formation by proteolytically removing the leader sequence from substrate proteins and subsequently monomethylating the alpha-amino group of the newly exposed N-terminal phenylalanine.</text>
</comment>
<dbReference type="EC" id="2.1.1.-" evidence="9"/>
<accession>A0A0T9P8Y0</accession>
<dbReference type="GO" id="GO:0005886">
    <property type="term" value="C:plasma membrane"/>
    <property type="evidence" value="ECO:0007669"/>
    <property type="project" value="UniProtKB-SubCell"/>
</dbReference>
<dbReference type="Pfam" id="PF06750">
    <property type="entry name" value="A24_N_bact"/>
    <property type="match status" value="1"/>
</dbReference>
<dbReference type="OrthoDB" id="9789291at2"/>
<dbReference type="InterPro" id="IPR050882">
    <property type="entry name" value="Prepilin_peptidase/N-MTase"/>
</dbReference>
<evidence type="ECO:0000259" key="12">
    <source>
        <dbReference type="Pfam" id="PF06750"/>
    </source>
</evidence>
<keyword evidence="6 10" id="KW-1133">Transmembrane helix</keyword>
<keyword evidence="9" id="KW-0378">Hydrolase</keyword>
<proteinExistence type="inferred from homology"/>
<keyword evidence="3" id="KW-1003">Cell membrane</keyword>
<reference evidence="16" key="1">
    <citation type="submission" date="2015-03" db="EMBL/GenBank/DDBJ databases">
        <authorList>
            <consortium name="Pathogen Informatics"/>
        </authorList>
    </citation>
    <scope>NUCLEOTIDE SEQUENCE [LARGE SCALE GENOMIC DNA]</scope>
    <source>
        <strain evidence="16">A125KOH2</strain>
    </source>
</reference>
<keyword evidence="9" id="KW-0489">Methyltransferase</keyword>
<keyword evidence="7 10" id="KW-0472">Membrane</keyword>